<dbReference type="AlphaFoldDB" id="A0A1L9C714"/>
<feature type="transmembrane region" description="Helical" evidence="1">
    <location>
        <begin position="169"/>
        <end position="198"/>
    </location>
</feature>
<dbReference type="STRING" id="523843.SAMN06264941_0152"/>
<keyword evidence="1" id="KW-1133">Transmembrane helix</keyword>
<reference evidence="7" key="3">
    <citation type="submission" date="2017-04" db="EMBL/GenBank/DDBJ databases">
        <authorList>
            <person name="Varghese N."/>
            <person name="Submissions S."/>
        </authorList>
    </citation>
    <scope>NUCLEOTIDE SEQUENCE [LARGE SCALE GENOMIC DNA]</scope>
    <source>
        <strain evidence="7">FDF-1</strain>
    </source>
</reference>
<keyword evidence="1" id="KW-0812">Transmembrane</keyword>
<reference evidence="3 6" key="1">
    <citation type="submission" date="2014-12" db="EMBL/GenBank/DDBJ databases">
        <title>The genome sequence of Methanohalophilus portucalensis strain FDF1.</title>
        <authorList>
            <person name="Lai M.-C."/>
            <person name="Lai S.-J."/>
        </authorList>
    </citation>
    <scope>NUCLEOTIDE SEQUENCE [LARGE SCALE GENOMIC DNA]</scope>
    <source>
        <strain evidence="3 6">FDF-1</strain>
    </source>
</reference>
<reference evidence="4 8" key="4">
    <citation type="submission" date="2018-10" db="EMBL/GenBank/DDBJ databases">
        <title>Cultivation of a novel Methanohalophilus strain from Kebrit Deep of the Red Sea and a genomic comparison of members of the genus Methanohalophilus.</title>
        <authorList>
            <person name="Guan Y."/>
            <person name="Ngugi D.K."/>
            <person name="Stingl U."/>
        </authorList>
    </citation>
    <scope>NUCLEOTIDE SEQUENCE [LARGE SCALE GENOMIC DNA]</scope>
    <source>
        <strain evidence="4 8">DSM 7471</strain>
    </source>
</reference>
<feature type="transmembrane region" description="Helical" evidence="1">
    <location>
        <begin position="46"/>
        <end position="69"/>
    </location>
</feature>
<dbReference type="OrthoDB" id="253413at2157"/>
<dbReference type="Proteomes" id="UP000185713">
    <property type="component" value="Unassembled WGS sequence"/>
</dbReference>
<feature type="transmembrane region" description="Helical" evidence="1">
    <location>
        <begin position="21"/>
        <end position="40"/>
    </location>
</feature>
<evidence type="ECO:0000313" key="6">
    <source>
        <dbReference type="Proteomes" id="UP000185713"/>
    </source>
</evidence>
<evidence type="ECO:0000313" key="5">
    <source>
        <dbReference type="EMBL" id="SMH29190.1"/>
    </source>
</evidence>
<feature type="transmembrane region" description="Helical" evidence="1">
    <location>
        <begin position="124"/>
        <end position="149"/>
    </location>
</feature>
<evidence type="ECO:0000313" key="7">
    <source>
        <dbReference type="Proteomes" id="UP000193969"/>
    </source>
</evidence>
<dbReference type="Pfam" id="PF13796">
    <property type="entry name" value="Sensor"/>
    <property type="match status" value="1"/>
</dbReference>
<evidence type="ECO:0000313" key="8">
    <source>
        <dbReference type="Proteomes" id="UP000278252"/>
    </source>
</evidence>
<dbReference type="EMBL" id="JWTK01000001">
    <property type="protein sequence ID" value="OJH50359.1"/>
    <property type="molecule type" value="Genomic_DNA"/>
</dbReference>
<proteinExistence type="predicted"/>
<evidence type="ECO:0000256" key="1">
    <source>
        <dbReference type="SAM" id="Phobius"/>
    </source>
</evidence>
<evidence type="ECO:0000313" key="4">
    <source>
        <dbReference type="EMBL" id="RNI11207.1"/>
    </source>
</evidence>
<dbReference type="EMBL" id="RJJH01000011">
    <property type="protein sequence ID" value="RNI11207.1"/>
    <property type="molecule type" value="Genomic_DNA"/>
</dbReference>
<evidence type="ECO:0000259" key="2">
    <source>
        <dbReference type="Pfam" id="PF13796"/>
    </source>
</evidence>
<keyword evidence="1" id="KW-0472">Membrane</keyword>
<dbReference type="InterPro" id="IPR025828">
    <property type="entry name" value="Put_sensor_dom"/>
</dbReference>
<evidence type="ECO:0000313" key="3">
    <source>
        <dbReference type="EMBL" id="OJH50359.1"/>
    </source>
</evidence>
<keyword evidence="7" id="KW-1185">Reference proteome</keyword>
<protein>
    <submittedName>
        <fullName evidence="5">Putative sensor</fullName>
    </submittedName>
</protein>
<name>A0A1L9C714_9EURY</name>
<gene>
    <name evidence="4" type="ORF">EFE41_06510</name>
    <name evidence="3" type="ORF">MPF_0147</name>
    <name evidence="5" type="ORF">SAMN06264941_0152</name>
</gene>
<dbReference type="Proteomes" id="UP000278252">
    <property type="component" value="Unassembled WGS sequence"/>
</dbReference>
<dbReference type="EMBL" id="FXBN01000001">
    <property type="protein sequence ID" value="SMH29190.1"/>
    <property type="molecule type" value="Genomic_DNA"/>
</dbReference>
<accession>A0A1L9C714</accession>
<sequence length="220" mass="24720">MRKINKLFSSFFGVIFQRQTYLNLLYVIFTFPLGTAYFLFLTSGLLVGLSFSIIIIGLPVLLLVLVAWWELVNFERELATRLLGVDIPPLSYEEKPLVNLWSDIKNRFADPAAWKGMMFLFIKFPFGIFTLIILAICFTLTLGLIFAPLTTIYWSSGNTKILIDSFPEAILTSIVGIIIAVCTLHITNILAAISVSLAKIMLGKNNSSVHPETLDEQKSY</sequence>
<feature type="domain" description="Putative sensor" evidence="2">
    <location>
        <begin position="26"/>
        <end position="202"/>
    </location>
</feature>
<reference evidence="5" key="2">
    <citation type="submission" date="2017-04" db="EMBL/GenBank/DDBJ databases">
        <authorList>
            <person name="Afonso C.L."/>
            <person name="Miller P.J."/>
            <person name="Scott M.A."/>
            <person name="Spackman E."/>
            <person name="Goraichik I."/>
            <person name="Dimitrov K.M."/>
            <person name="Suarez D.L."/>
            <person name="Swayne D.E."/>
        </authorList>
    </citation>
    <scope>NUCLEOTIDE SEQUENCE [LARGE SCALE GENOMIC DNA]</scope>
    <source>
        <strain evidence="5">FDF-1</strain>
    </source>
</reference>
<dbReference type="Proteomes" id="UP000193969">
    <property type="component" value="Unassembled WGS sequence"/>
</dbReference>
<dbReference type="RefSeq" id="WP_072358067.1">
    <property type="nucleotide sequence ID" value="NZ_FXBN01000001.1"/>
</dbReference>
<organism evidence="3 6">
    <name type="scientific">Methanohalophilus portucalensis FDF-1</name>
    <dbReference type="NCBI Taxonomy" id="523843"/>
    <lineage>
        <taxon>Archaea</taxon>
        <taxon>Methanobacteriati</taxon>
        <taxon>Methanobacteriota</taxon>
        <taxon>Stenosarchaea group</taxon>
        <taxon>Methanomicrobia</taxon>
        <taxon>Methanosarcinales</taxon>
        <taxon>Methanosarcinaceae</taxon>
        <taxon>Methanohalophilus</taxon>
    </lineage>
</organism>